<dbReference type="InterPro" id="IPR001012">
    <property type="entry name" value="UBX_dom"/>
</dbReference>
<dbReference type="InterPro" id="IPR006577">
    <property type="entry name" value="UAS"/>
</dbReference>
<gene>
    <name evidence="5" type="ORF">NADFUDRAFT_51641</name>
</gene>
<evidence type="ECO:0000256" key="3">
    <source>
        <dbReference type="SAM" id="Phobius"/>
    </source>
</evidence>
<dbReference type="Pfam" id="PF14555">
    <property type="entry name" value="UBA_4"/>
    <property type="match status" value="1"/>
</dbReference>
<feature type="compositionally biased region" description="Basic and acidic residues" evidence="2">
    <location>
        <begin position="386"/>
        <end position="398"/>
    </location>
</feature>
<feature type="region of interest" description="Disordered" evidence="2">
    <location>
        <begin position="377"/>
        <end position="398"/>
    </location>
</feature>
<keyword evidence="3" id="KW-0812">Transmembrane</keyword>
<dbReference type="Gene3D" id="1.10.8.10">
    <property type="entry name" value="DNA helicase RuvA subunit, C-terminal domain"/>
    <property type="match status" value="1"/>
</dbReference>
<dbReference type="GO" id="GO:0036503">
    <property type="term" value="P:ERAD pathway"/>
    <property type="evidence" value="ECO:0007669"/>
    <property type="project" value="TreeGrafter"/>
</dbReference>
<dbReference type="InterPro" id="IPR036249">
    <property type="entry name" value="Thioredoxin-like_sf"/>
</dbReference>
<proteinExistence type="predicted"/>
<dbReference type="Gene3D" id="3.10.20.90">
    <property type="entry name" value="Phosphatidylinositol 3-kinase Catalytic Subunit, Chain A, domain 1"/>
    <property type="match status" value="1"/>
</dbReference>
<dbReference type="SMART" id="SM00594">
    <property type="entry name" value="UAS"/>
    <property type="match status" value="1"/>
</dbReference>
<dbReference type="Proteomes" id="UP000095009">
    <property type="component" value="Unassembled WGS sequence"/>
</dbReference>
<dbReference type="PANTHER" id="PTHR23322">
    <property type="entry name" value="FAS-ASSOCIATED PROTEIN"/>
    <property type="match status" value="1"/>
</dbReference>
<keyword evidence="6" id="KW-1185">Reference proteome</keyword>
<dbReference type="PANTHER" id="PTHR23322:SF1">
    <property type="entry name" value="FAS-ASSOCIATED FACTOR 2"/>
    <property type="match status" value="1"/>
</dbReference>
<dbReference type="SUPFAM" id="SSF52833">
    <property type="entry name" value="Thioredoxin-like"/>
    <property type="match status" value="1"/>
</dbReference>
<dbReference type="EMBL" id="KV454410">
    <property type="protein sequence ID" value="ODQ65042.1"/>
    <property type="molecule type" value="Genomic_DNA"/>
</dbReference>
<dbReference type="OrthoDB" id="1026733at2759"/>
<name>A0A1E3PJD6_9ASCO</name>
<dbReference type="Gene3D" id="3.40.30.10">
    <property type="entry name" value="Glutaredoxin"/>
    <property type="match status" value="1"/>
</dbReference>
<dbReference type="CDD" id="cd14348">
    <property type="entry name" value="UBA_p47"/>
    <property type="match status" value="1"/>
</dbReference>
<accession>A0A1E3PJD6</accession>
<dbReference type="GO" id="GO:0005783">
    <property type="term" value="C:endoplasmic reticulum"/>
    <property type="evidence" value="ECO:0007669"/>
    <property type="project" value="TreeGrafter"/>
</dbReference>
<evidence type="ECO:0000313" key="5">
    <source>
        <dbReference type="EMBL" id="ODQ65042.1"/>
    </source>
</evidence>
<feature type="transmembrane region" description="Helical" evidence="3">
    <location>
        <begin position="135"/>
        <end position="158"/>
    </location>
</feature>
<dbReference type="InterPro" id="IPR029071">
    <property type="entry name" value="Ubiquitin-like_domsf"/>
</dbReference>
<dbReference type="PROSITE" id="PS50033">
    <property type="entry name" value="UBX"/>
    <property type="match status" value="1"/>
</dbReference>
<protein>
    <submittedName>
        <fullName evidence="5">UBX-domain-containing protein</fullName>
    </submittedName>
</protein>
<evidence type="ECO:0000259" key="4">
    <source>
        <dbReference type="PROSITE" id="PS50033"/>
    </source>
</evidence>
<sequence length="541" mass="60778">MDWCVGASYPNTRPSGLGTSETPLATLAAPPLLITTPMSILSAISSHDALLGEFRTITGLSEDNNDPQLRSFLQSCDWNLEIALGQYFDNPNVISETALEPTFSAQNEPEPDYAPLSVPSIPPTYTAHTNSLLSYFQTAILLPFTLGGKLFTILMYILSFMPRFGRFFALARRPSRSEPRLVNPQDTARNFIRQFHDDIDSETLGPAFAESGYTEVINLSKSSYRFVLVILQSDECDITTSFNRGVLASQRLNGVLNQHEVLVWGGNVAESEAYQVANALHCTQFPFSALIALSAPGSSSNSSAPVMTVLARLQGPESADVSRYVARLLAKLETHGPTLAQMRDHFLAINRDREAERQIRRDQDDAYARSLARDRELSEAQLRQQQHREQERLKEERQLEQQRQRQQLRDAREVKASQWRIWRAQEFQKSHPSQTSSSSSTPSARISIRLANGERIVQNFLADDCLEDIYAFIECRELISNDASTVLKPKDYNHEYNFDLVSPMPRQVIPVSTDVKINEIKVIWPSGTLVVEKFGDSDDDS</sequence>
<dbReference type="STRING" id="857566.A0A1E3PJD6"/>
<evidence type="ECO:0000313" key="6">
    <source>
        <dbReference type="Proteomes" id="UP000095009"/>
    </source>
</evidence>
<evidence type="ECO:0000256" key="2">
    <source>
        <dbReference type="SAM" id="MobiDB-lite"/>
    </source>
</evidence>
<dbReference type="SMART" id="SM00166">
    <property type="entry name" value="UBX"/>
    <property type="match status" value="1"/>
</dbReference>
<dbReference type="SUPFAM" id="SSF54236">
    <property type="entry name" value="Ubiquitin-like"/>
    <property type="match status" value="1"/>
</dbReference>
<reference evidence="5 6" key="1">
    <citation type="journal article" date="2016" name="Proc. Natl. Acad. Sci. U.S.A.">
        <title>Comparative genomics of biotechnologically important yeasts.</title>
        <authorList>
            <person name="Riley R."/>
            <person name="Haridas S."/>
            <person name="Wolfe K.H."/>
            <person name="Lopes M.R."/>
            <person name="Hittinger C.T."/>
            <person name="Goeker M."/>
            <person name="Salamov A.A."/>
            <person name="Wisecaver J.H."/>
            <person name="Long T.M."/>
            <person name="Calvey C.H."/>
            <person name="Aerts A.L."/>
            <person name="Barry K.W."/>
            <person name="Choi C."/>
            <person name="Clum A."/>
            <person name="Coughlan A.Y."/>
            <person name="Deshpande S."/>
            <person name="Douglass A.P."/>
            <person name="Hanson S.J."/>
            <person name="Klenk H.-P."/>
            <person name="LaButti K.M."/>
            <person name="Lapidus A."/>
            <person name="Lindquist E.A."/>
            <person name="Lipzen A.M."/>
            <person name="Meier-Kolthoff J.P."/>
            <person name="Ohm R.A."/>
            <person name="Otillar R.P."/>
            <person name="Pangilinan J.L."/>
            <person name="Peng Y."/>
            <person name="Rokas A."/>
            <person name="Rosa C.A."/>
            <person name="Scheuner C."/>
            <person name="Sibirny A.A."/>
            <person name="Slot J.C."/>
            <person name="Stielow J.B."/>
            <person name="Sun H."/>
            <person name="Kurtzman C.P."/>
            <person name="Blackwell M."/>
            <person name="Grigoriev I.V."/>
            <person name="Jeffries T.W."/>
        </authorList>
    </citation>
    <scope>NUCLEOTIDE SEQUENCE [LARGE SCALE GENOMIC DNA]</scope>
    <source>
        <strain evidence="5 6">DSM 6958</strain>
    </source>
</reference>
<keyword evidence="3" id="KW-1133">Transmembrane helix</keyword>
<organism evidence="5 6">
    <name type="scientific">Nadsonia fulvescens var. elongata DSM 6958</name>
    <dbReference type="NCBI Taxonomy" id="857566"/>
    <lineage>
        <taxon>Eukaryota</taxon>
        <taxon>Fungi</taxon>
        <taxon>Dikarya</taxon>
        <taxon>Ascomycota</taxon>
        <taxon>Saccharomycotina</taxon>
        <taxon>Dipodascomycetes</taxon>
        <taxon>Dipodascales</taxon>
        <taxon>Dipodascales incertae sedis</taxon>
        <taxon>Nadsonia</taxon>
    </lineage>
</organism>
<dbReference type="GO" id="GO:0043130">
    <property type="term" value="F:ubiquitin binding"/>
    <property type="evidence" value="ECO:0007669"/>
    <property type="project" value="TreeGrafter"/>
</dbReference>
<keyword evidence="3" id="KW-0472">Membrane</keyword>
<keyword evidence="1" id="KW-0175">Coiled coil</keyword>
<evidence type="ECO:0000256" key="1">
    <source>
        <dbReference type="ARBA" id="ARBA00023054"/>
    </source>
</evidence>
<feature type="domain" description="UBX" evidence="4">
    <location>
        <begin position="439"/>
        <end position="514"/>
    </location>
</feature>
<dbReference type="Pfam" id="PF00789">
    <property type="entry name" value="UBX"/>
    <property type="match status" value="1"/>
</dbReference>
<dbReference type="CDD" id="cd01767">
    <property type="entry name" value="UBX"/>
    <property type="match status" value="1"/>
</dbReference>
<dbReference type="InterPro" id="IPR050730">
    <property type="entry name" value="UBX_domain-protein"/>
</dbReference>
<dbReference type="AlphaFoldDB" id="A0A1E3PJD6"/>